<reference evidence="2 3" key="1">
    <citation type="submission" date="2016-10" db="EMBL/GenBank/DDBJ databases">
        <authorList>
            <person name="de Groot N.N."/>
        </authorList>
    </citation>
    <scope>NUCLEOTIDE SEQUENCE [LARGE SCALE GENOMIC DNA]</scope>
    <source>
        <strain evidence="2 3">CGMCC 4.7037</strain>
    </source>
</reference>
<dbReference type="PANTHER" id="PTHR45527:SF1">
    <property type="entry name" value="FATTY ACID SYNTHASE"/>
    <property type="match status" value="1"/>
</dbReference>
<dbReference type="InterPro" id="IPR023213">
    <property type="entry name" value="CAT-like_dom_sf"/>
</dbReference>
<gene>
    <name evidence="2" type="ORF">SAMN05444920_13291</name>
</gene>
<dbReference type="GO" id="GO:0043041">
    <property type="term" value="P:amino acid activation for nonribosomal peptide biosynthetic process"/>
    <property type="evidence" value="ECO:0007669"/>
    <property type="project" value="TreeGrafter"/>
</dbReference>
<dbReference type="GO" id="GO:0008610">
    <property type="term" value="P:lipid biosynthetic process"/>
    <property type="evidence" value="ECO:0007669"/>
    <property type="project" value="UniProtKB-ARBA"/>
</dbReference>
<dbReference type="GO" id="GO:0005737">
    <property type="term" value="C:cytoplasm"/>
    <property type="evidence" value="ECO:0007669"/>
    <property type="project" value="TreeGrafter"/>
</dbReference>
<protein>
    <submittedName>
        <fullName evidence="2">Condensation domain-containing protein</fullName>
    </submittedName>
</protein>
<dbReference type="RefSeq" id="WP_146104194.1">
    <property type="nucleotide sequence ID" value="NZ_FNVT01000032.1"/>
</dbReference>
<dbReference type="GO" id="GO:0044550">
    <property type="term" value="P:secondary metabolite biosynthetic process"/>
    <property type="evidence" value="ECO:0007669"/>
    <property type="project" value="TreeGrafter"/>
</dbReference>
<organism evidence="2 3">
    <name type="scientific">Nonomuraea solani</name>
    <dbReference type="NCBI Taxonomy" id="1144553"/>
    <lineage>
        <taxon>Bacteria</taxon>
        <taxon>Bacillati</taxon>
        <taxon>Actinomycetota</taxon>
        <taxon>Actinomycetes</taxon>
        <taxon>Streptosporangiales</taxon>
        <taxon>Streptosporangiaceae</taxon>
        <taxon>Nonomuraea</taxon>
    </lineage>
</organism>
<feature type="domain" description="Condensation" evidence="1">
    <location>
        <begin position="23"/>
        <end position="349"/>
    </location>
</feature>
<dbReference type="Gene3D" id="3.30.559.30">
    <property type="entry name" value="Nonribosomal peptide synthetase, condensation domain"/>
    <property type="match status" value="1"/>
</dbReference>
<evidence type="ECO:0000259" key="1">
    <source>
        <dbReference type="Pfam" id="PF00668"/>
    </source>
</evidence>
<dbReference type="Proteomes" id="UP000236732">
    <property type="component" value="Unassembled WGS sequence"/>
</dbReference>
<dbReference type="PANTHER" id="PTHR45527">
    <property type="entry name" value="NONRIBOSOMAL PEPTIDE SYNTHETASE"/>
    <property type="match status" value="1"/>
</dbReference>
<dbReference type="Gene3D" id="3.30.559.10">
    <property type="entry name" value="Chloramphenicol acetyltransferase-like domain"/>
    <property type="match status" value="1"/>
</dbReference>
<dbReference type="GO" id="GO:0003824">
    <property type="term" value="F:catalytic activity"/>
    <property type="evidence" value="ECO:0007669"/>
    <property type="project" value="InterPro"/>
</dbReference>
<dbReference type="OrthoDB" id="5194982at2"/>
<sequence>MDLPEQMGSLSLEFSARRVDSGPLAWAQKGMWNNIRAIAPDDRHLNVTLTLDVPDGGSSIDRVLTALRTLVARHDALRTTFRTGDDDQPLQMIGGQGAIPVTLAGGPEAAHRLCDAQSGLGARRFDLAVDLPLRVGLVMVGDRVRTVVLCLSHLVVDGWANQLLLDELAALLAGARELPPVTRQPIEQARYEREVLAPRLGDRVAAYWHKVLSACPPSADAFAPRVEPMAPRFWQGDYLSKASLHASQMLAARHGVSQASVFLAAAARVLTVYAGRDTLPVLLRVSNRFAPEVKRSVLYLCQNTPVLLENGGAPFPKLVRSVHLAALRAYQCSQYDPDHVKAVLDEMHQPSVIPDLITLNVVSQGAAIDGDPRCPDGAGPRDLLQDSSFTWRRRFENERIRLFLSVFGGLSYQVIGDTSYFPPEQIKATVQLIEATLVDEAERDGR</sequence>
<proteinExistence type="predicted"/>
<evidence type="ECO:0000313" key="3">
    <source>
        <dbReference type="Proteomes" id="UP000236732"/>
    </source>
</evidence>
<name>A0A1H6EZ59_9ACTN</name>
<dbReference type="EMBL" id="FNVT01000032">
    <property type="protein sequence ID" value="SEH03082.1"/>
    <property type="molecule type" value="Genomic_DNA"/>
</dbReference>
<dbReference type="Pfam" id="PF00668">
    <property type="entry name" value="Condensation"/>
    <property type="match status" value="1"/>
</dbReference>
<accession>A0A1H6EZ59</accession>
<dbReference type="InterPro" id="IPR001242">
    <property type="entry name" value="Condensation_dom"/>
</dbReference>
<dbReference type="SUPFAM" id="SSF52777">
    <property type="entry name" value="CoA-dependent acyltransferases"/>
    <property type="match status" value="2"/>
</dbReference>
<evidence type="ECO:0000313" key="2">
    <source>
        <dbReference type="EMBL" id="SEH03082.1"/>
    </source>
</evidence>
<dbReference type="AlphaFoldDB" id="A0A1H6EZ59"/>
<keyword evidence="3" id="KW-1185">Reference proteome</keyword>
<dbReference type="GO" id="GO:0031177">
    <property type="term" value="F:phosphopantetheine binding"/>
    <property type="evidence" value="ECO:0007669"/>
    <property type="project" value="TreeGrafter"/>
</dbReference>